<dbReference type="PROSITE" id="PS51819">
    <property type="entry name" value="VOC"/>
    <property type="match status" value="1"/>
</dbReference>
<dbReference type="Proteomes" id="UP000631114">
    <property type="component" value="Unassembled WGS sequence"/>
</dbReference>
<dbReference type="EMBL" id="JADFTS010000005">
    <property type="protein sequence ID" value="KAF9606085.1"/>
    <property type="molecule type" value="Genomic_DNA"/>
</dbReference>
<evidence type="ECO:0000313" key="3">
    <source>
        <dbReference type="Proteomes" id="UP000631114"/>
    </source>
</evidence>
<keyword evidence="3" id="KW-1185">Reference proteome</keyword>
<dbReference type="OrthoDB" id="2013034at2759"/>
<dbReference type="SUPFAM" id="SSF54593">
    <property type="entry name" value="Glyoxalase/Bleomycin resistance protein/Dihydroxybiphenyl dioxygenase"/>
    <property type="match status" value="1"/>
</dbReference>
<name>A0A835LSN8_9MAGN</name>
<dbReference type="Pfam" id="PF22650">
    <property type="entry name" value="At5g48480-like_C"/>
    <property type="match status" value="1"/>
</dbReference>
<dbReference type="AlphaFoldDB" id="A0A835LSN8"/>
<evidence type="ECO:0000259" key="1">
    <source>
        <dbReference type="PROSITE" id="PS51819"/>
    </source>
</evidence>
<sequence length="175" mass="18370">MAQESVETVSVDLHNGENGNGNKVVVTGVTKSVSFFGLKPQVFVEAPKASDAVQFYKTVFGAEELKRDIHPKRKADHELPLILSAELKLGSSVFIVSDSSDESSTALVKSGGYSFCLETNDVETAVANAVKAGGAVVEAEIADGENTCCGKKVKDPYGVIWSICSGSKVVADVVA</sequence>
<reference evidence="2 3" key="1">
    <citation type="submission" date="2020-10" db="EMBL/GenBank/DDBJ databases">
        <title>The Coptis chinensis genome and diversification of protoberbering-type alkaloids.</title>
        <authorList>
            <person name="Wang B."/>
            <person name="Shu S."/>
            <person name="Song C."/>
            <person name="Liu Y."/>
        </authorList>
    </citation>
    <scope>NUCLEOTIDE SEQUENCE [LARGE SCALE GENOMIC DNA]</scope>
    <source>
        <strain evidence="2">HL-2020</strain>
        <tissue evidence="2">Leaf</tissue>
    </source>
</reference>
<organism evidence="2 3">
    <name type="scientific">Coptis chinensis</name>
    <dbReference type="NCBI Taxonomy" id="261450"/>
    <lineage>
        <taxon>Eukaryota</taxon>
        <taxon>Viridiplantae</taxon>
        <taxon>Streptophyta</taxon>
        <taxon>Embryophyta</taxon>
        <taxon>Tracheophyta</taxon>
        <taxon>Spermatophyta</taxon>
        <taxon>Magnoliopsida</taxon>
        <taxon>Ranunculales</taxon>
        <taxon>Ranunculaceae</taxon>
        <taxon>Coptidoideae</taxon>
        <taxon>Coptis</taxon>
    </lineage>
</organism>
<dbReference type="Pfam" id="PF22656">
    <property type="entry name" value="At5g48480-like_N"/>
    <property type="match status" value="1"/>
</dbReference>
<dbReference type="PANTHER" id="PTHR34109">
    <property type="entry name" value="BNAUNNG04460D PROTEIN-RELATED"/>
    <property type="match status" value="1"/>
</dbReference>
<gene>
    <name evidence="2" type="ORF">IFM89_023108</name>
</gene>
<proteinExistence type="predicted"/>
<dbReference type="Gene3D" id="3.10.180.10">
    <property type="entry name" value="2,3-Dihydroxybiphenyl 1,2-Dioxygenase, domain 1"/>
    <property type="match status" value="1"/>
</dbReference>
<dbReference type="InterPro" id="IPR054575">
    <property type="entry name" value="At5g48480-like_C"/>
</dbReference>
<protein>
    <recommendedName>
        <fullName evidence="1">VOC domain-containing protein</fullName>
    </recommendedName>
</protein>
<accession>A0A835LSN8</accession>
<dbReference type="PANTHER" id="PTHR34109:SF1">
    <property type="entry name" value="VOC DOMAIN-CONTAINING PROTEIN"/>
    <property type="match status" value="1"/>
</dbReference>
<dbReference type="InterPro" id="IPR037523">
    <property type="entry name" value="VOC_core"/>
</dbReference>
<dbReference type="CDD" id="cd07246">
    <property type="entry name" value="VOC_like"/>
    <property type="match status" value="1"/>
</dbReference>
<dbReference type="InterPro" id="IPR054576">
    <property type="entry name" value="At5g48480-like_N"/>
</dbReference>
<evidence type="ECO:0000313" key="2">
    <source>
        <dbReference type="EMBL" id="KAF9606085.1"/>
    </source>
</evidence>
<dbReference type="InterPro" id="IPR029068">
    <property type="entry name" value="Glyas_Bleomycin-R_OHBP_Dase"/>
</dbReference>
<feature type="domain" description="VOC" evidence="1">
    <location>
        <begin position="37"/>
        <end position="166"/>
    </location>
</feature>
<comment type="caution">
    <text evidence="2">The sequence shown here is derived from an EMBL/GenBank/DDBJ whole genome shotgun (WGS) entry which is preliminary data.</text>
</comment>